<keyword evidence="1 2" id="KW-0732">Signal</keyword>
<dbReference type="Gene3D" id="3.40.190.10">
    <property type="entry name" value="Periplasmic binding protein-like II"/>
    <property type="match status" value="2"/>
</dbReference>
<reference evidence="4 5" key="2">
    <citation type="submission" date="2019-01" db="EMBL/GenBank/DDBJ databases">
        <authorList>
            <person name="Li Y."/>
        </authorList>
    </citation>
    <scope>NUCLEOTIDE SEQUENCE [LARGE SCALE GENOMIC DNA]</scope>
    <source>
        <strain evidence="4 5">SK2B-1</strain>
    </source>
</reference>
<dbReference type="PANTHER" id="PTHR35936:SF17">
    <property type="entry name" value="ARGININE-BINDING EXTRACELLULAR PROTEIN ARTP"/>
    <property type="match status" value="1"/>
</dbReference>
<evidence type="ECO:0000256" key="2">
    <source>
        <dbReference type="SAM" id="SignalP"/>
    </source>
</evidence>
<gene>
    <name evidence="4" type="ORF">D2T30_16965</name>
</gene>
<dbReference type="SMART" id="SM00062">
    <property type="entry name" value="PBPb"/>
    <property type="match status" value="1"/>
</dbReference>
<evidence type="ECO:0000313" key="5">
    <source>
        <dbReference type="Proteomes" id="UP000284476"/>
    </source>
</evidence>
<feature type="domain" description="Solute-binding protein family 3/N-terminal" evidence="3">
    <location>
        <begin position="35"/>
        <end position="258"/>
    </location>
</feature>
<evidence type="ECO:0000256" key="1">
    <source>
        <dbReference type="ARBA" id="ARBA00022729"/>
    </source>
</evidence>
<dbReference type="AlphaFoldDB" id="A0A443JC64"/>
<organism evidence="4 5">
    <name type="scientific">Paenirhodobacter populi</name>
    <dbReference type="NCBI Taxonomy" id="2306993"/>
    <lineage>
        <taxon>Bacteria</taxon>
        <taxon>Pseudomonadati</taxon>
        <taxon>Pseudomonadota</taxon>
        <taxon>Alphaproteobacteria</taxon>
        <taxon>Rhodobacterales</taxon>
        <taxon>Rhodobacter group</taxon>
        <taxon>Paenirhodobacter</taxon>
    </lineage>
</organism>
<dbReference type="RefSeq" id="WP_128209849.1">
    <property type="nucleotide sequence ID" value="NZ_JBHRSO010000007.1"/>
</dbReference>
<dbReference type="Proteomes" id="UP000284476">
    <property type="component" value="Unassembled WGS sequence"/>
</dbReference>
<reference evidence="4 5" key="1">
    <citation type="submission" date="2019-01" db="EMBL/GenBank/DDBJ databases">
        <title>Sinorhodobacter populi sp. nov. isolated from the symptomatic bark tissue of Populus euramericana canker.</title>
        <authorList>
            <person name="Xu G."/>
        </authorList>
    </citation>
    <scope>NUCLEOTIDE SEQUENCE [LARGE SCALE GENOMIC DNA]</scope>
    <source>
        <strain evidence="4 5">SK2B-1</strain>
    </source>
</reference>
<protein>
    <submittedName>
        <fullName evidence="4">Transporter substrate-binding domain-containing protein</fullName>
    </submittedName>
</protein>
<dbReference type="EMBL" id="SAUZ01000021">
    <property type="protein sequence ID" value="RWR18101.1"/>
    <property type="molecule type" value="Genomic_DNA"/>
</dbReference>
<name>A0A443JC64_9RHOB</name>
<sequence>MGVSKFAATAVGIGLSVFAIAASAATPEEIRERGKILVAIDVGHAPYGMLDSNARQTGSDVETAQLLAKDLGVALEVVPVSGANRVPYLMTGKVDVVIASFSITEERQKVIDFSRPYGVIPVVVSAPATMDIASPADLAGKEIAVARGTTADIEVTKLLRTENVKANIIRYEDEATSISAISTGQQDLLAAALSTANEVAEQNPNKKLEVKVEMAAYPMAVGLRKSDAELTDWVNEWVTENLRNGELNGIYKKYFHHDLPESLLE</sequence>
<accession>A0A443JC64</accession>
<feature type="signal peptide" evidence="2">
    <location>
        <begin position="1"/>
        <end position="21"/>
    </location>
</feature>
<comment type="caution">
    <text evidence="4">The sequence shown here is derived from an EMBL/GenBank/DDBJ whole genome shotgun (WGS) entry which is preliminary data.</text>
</comment>
<proteinExistence type="predicted"/>
<evidence type="ECO:0000313" key="4">
    <source>
        <dbReference type="EMBL" id="RWR18101.1"/>
    </source>
</evidence>
<dbReference type="SUPFAM" id="SSF53850">
    <property type="entry name" value="Periplasmic binding protein-like II"/>
    <property type="match status" value="1"/>
</dbReference>
<dbReference type="Pfam" id="PF00497">
    <property type="entry name" value="SBP_bac_3"/>
    <property type="match status" value="1"/>
</dbReference>
<dbReference type="PANTHER" id="PTHR35936">
    <property type="entry name" value="MEMBRANE-BOUND LYTIC MUREIN TRANSGLYCOSYLASE F"/>
    <property type="match status" value="1"/>
</dbReference>
<evidence type="ECO:0000259" key="3">
    <source>
        <dbReference type="SMART" id="SM00062"/>
    </source>
</evidence>
<feature type="chain" id="PRO_5019357197" evidence="2">
    <location>
        <begin position="22"/>
        <end position="265"/>
    </location>
</feature>
<dbReference type="InterPro" id="IPR001638">
    <property type="entry name" value="Solute-binding_3/MltF_N"/>
</dbReference>